<dbReference type="Proteomes" id="UP000658131">
    <property type="component" value="Unassembled WGS sequence"/>
</dbReference>
<reference evidence="3 4" key="1">
    <citation type="submission" date="2020-08" db="EMBL/GenBank/DDBJ databases">
        <title>Genome public.</title>
        <authorList>
            <person name="Liu C."/>
            <person name="Sun Q."/>
        </authorList>
    </citation>
    <scope>NUCLEOTIDE SEQUENCE [LARGE SCALE GENOMIC DNA]</scope>
    <source>
        <strain evidence="3 4">BX1</strain>
    </source>
</reference>
<dbReference type="SUPFAM" id="SSF141868">
    <property type="entry name" value="EAL domain-like"/>
    <property type="match status" value="1"/>
</dbReference>
<sequence length="434" mass="49041">MFFHKKENSTPARPYFVICDTPNRPLCIEKMSEAIQTSPKAKGAFVKMYIENFKTFNNAFGYEYGGMLLNEVAHYLSEELCADVYRYGGVEFIAVMEEASFVQATEGVEKVLERFERAWRINDLDCMCSVDMGIVFYPDHAPDAETAASHLEQAVSESAERGQNQYTVYNQELIQKLQRRQTIANDLKDALKSGKGIEFRYRPTYCVAKKMFTRAEGYLWLISPTLGRISAQEFLPIAEQLGLVCAVNQLELRHTCGLIRELLDEKKDFESIAVCISPILFLQESFPEDVRALLAEYGIPAEKLAFELSESILIDSFSQVNIVMQELSELGVEFILNEFGTGYSGITNILDLPVDVLKLERLFIWQLEDNERSGILIEGLISIAGKLGLKIIAEGVETENQLQKLAAYGCPYEQGFYYSPTVEAEGLKELLQSL</sequence>
<dbReference type="InterPro" id="IPR043128">
    <property type="entry name" value="Rev_trsase/Diguanyl_cyclase"/>
</dbReference>
<dbReference type="SMART" id="SM00267">
    <property type="entry name" value="GGDEF"/>
    <property type="match status" value="1"/>
</dbReference>
<feature type="domain" description="EAL" evidence="1">
    <location>
        <begin position="180"/>
        <end position="434"/>
    </location>
</feature>
<evidence type="ECO:0000313" key="3">
    <source>
        <dbReference type="EMBL" id="MBC8576137.1"/>
    </source>
</evidence>
<dbReference type="InterPro" id="IPR035919">
    <property type="entry name" value="EAL_sf"/>
</dbReference>
<dbReference type="InterPro" id="IPR000160">
    <property type="entry name" value="GGDEF_dom"/>
</dbReference>
<dbReference type="NCBIfam" id="TIGR00254">
    <property type="entry name" value="GGDEF"/>
    <property type="match status" value="1"/>
</dbReference>
<accession>A0ABR7NIA2</accession>
<dbReference type="SUPFAM" id="SSF55073">
    <property type="entry name" value="Nucleotide cyclase"/>
    <property type="match status" value="1"/>
</dbReference>
<name>A0ABR7NIA2_9FIRM</name>
<dbReference type="CDD" id="cd01949">
    <property type="entry name" value="GGDEF"/>
    <property type="match status" value="1"/>
</dbReference>
<dbReference type="PROSITE" id="PS50883">
    <property type="entry name" value="EAL"/>
    <property type="match status" value="1"/>
</dbReference>
<comment type="caution">
    <text evidence="3">The sequence shown here is derived from an EMBL/GenBank/DDBJ whole genome shotgun (WGS) entry which is preliminary data.</text>
</comment>
<dbReference type="PANTHER" id="PTHR33121">
    <property type="entry name" value="CYCLIC DI-GMP PHOSPHODIESTERASE PDEF"/>
    <property type="match status" value="1"/>
</dbReference>
<dbReference type="InterPro" id="IPR029787">
    <property type="entry name" value="Nucleotide_cyclase"/>
</dbReference>
<keyword evidence="4" id="KW-1185">Reference proteome</keyword>
<dbReference type="InterPro" id="IPR050706">
    <property type="entry name" value="Cyclic-di-GMP_PDE-like"/>
</dbReference>
<dbReference type="Pfam" id="PF00563">
    <property type="entry name" value="EAL"/>
    <property type="match status" value="1"/>
</dbReference>
<gene>
    <name evidence="3" type="ORF">H8717_06920</name>
</gene>
<evidence type="ECO:0000259" key="1">
    <source>
        <dbReference type="PROSITE" id="PS50883"/>
    </source>
</evidence>
<dbReference type="Gene3D" id="3.30.70.270">
    <property type="match status" value="1"/>
</dbReference>
<dbReference type="InterPro" id="IPR001633">
    <property type="entry name" value="EAL_dom"/>
</dbReference>
<dbReference type="Pfam" id="PF00990">
    <property type="entry name" value="GGDEF"/>
    <property type="match status" value="1"/>
</dbReference>
<dbReference type="EMBL" id="JACRTB010000009">
    <property type="protein sequence ID" value="MBC8576137.1"/>
    <property type="molecule type" value="Genomic_DNA"/>
</dbReference>
<protein>
    <submittedName>
        <fullName evidence="3">GGDEF and EAL domain-containing protein</fullName>
    </submittedName>
</protein>
<evidence type="ECO:0000259" key="2">
    <source>
        <dbReference type="PROSITE" id="PS50887"/>
    </source>
</evidence>
<dbReference type="CDD" id="cd01948">
    <property type="entry name" value="EAL"/>
    <property type="match status" value="1"/>
</dbReference>
<proteinExistence type="predicted"/>
<dbReference type="PROSITE" id="PS50887">
    <property type="entry name" value="GGDEF"/>
    <property type="match status" value="1"/>
</dbReference>
<evidence type="ECO:0000313" key="4">
    <source>
        <dbReference type="Proteomes" id="UP000658131"/>
    </source>
</evidence>
<dbReference type="PANTHER" id="PTHR33121:SF70">
    <property type="entry name" value="SIGNALING PROTEIN YKOW"/>
    <property type="match status" value="1"/>
</dbReference>
<dbReference type="RefSeq" id="WP_262399688.1">
    <property type="nucleotide sequence ID" value="NZ_JACRTB010000009.1"/>
</dbReference>
<dbReference type="Gene3D" id="3.20.20.450">
    <property type="entry name" value="EAL domain"/>
    <property type="match status" value="1"/>
</dbReference>
<feature type="domain" description="GGDEF" evidence="2">
    <location>
        <begin position="41"/>
        <end position="171"/>
    </location>
</feature>
<dbReference type="SMART" id="SM00052">
    <property type="entry name" value="EAL"/>
    <property type="match status" value="1"/>
</dbReference>
<organism evidence="3 4">
    <name type="scientific">Yanshouia hominis</name>
    <dbReference type="NCBI Taxonomy" id="2763673"/>
    <lineage>
        <taxon>Bacteria</taxon>
        <taxon>Bacillati</taxon>
        <taxon>Bacillota</taxon>
        <taxon>Clostridia</taxon>
        <taxon>Eubacteriales</taxon>
        <taxon>Oscillospiraceae</taxon>
        <taxon>Yanshouia</taxon>
    </lineage>
</organism>